<accession>A0A2Y9AUU7</accession>
<reference evidence="3 5" key="1">
    <citation type="submission" date="2016-10" db="EMBL/GenBank/DDBJ databases">
        <authorList>
            <person name="Cai Z."/>
        </authorList>
    </citation>
    <scope>NUCLEOTIDE SEQUENCE [LARGE SCALE GENOMIC DNA]</scope>
    <source>
        <strain evidence="3 5">DSM 25227</strain>
    </source>
</reference>
<organism evidence="3 5">
    <name type="scientific">Jannaschia seohaensis</name>
    <dbReference type="NCBI Taxonomy" id="475081"/>
    <lineage>
        <taxon>Bacteria</taxon>
        <taxon>Pseudomonadati</taxon>
        <taxon>Pseudomonadota</taxon>
        <taxon>Alphaproteobacteria</taxon>
        <taxon>Rhodobacterales</taxon>
        <taxon>Roseobacteraceae</taxon>
        <taxon>Jannaschia</taxon>
    </lineage>
</organism>
<dbReference type="EMBL" id="QGDJ01000006">
    <property type="protein sequence ID" value="PWJ17566.1"/>
    <property type="molecule type" value="Genomic_DNA"/>
</dbReference>
<proteinExistence type="predicted"/>
<evidence type="ECO:0000313" key="4">
    <source>
        <dbReference type="Proteomes" id="UP000245839"/>
    </source>
</evidence>
<dbReference type="Proteomes" id="UP000251571">
    <property type="component" value="Unassembled WGS sequence"/>
</dbReference>
<keyword evidence="4" id="KW-1185">Reference proteome</keyword>
<feature type="region of interest" description="Disordered" evidence="1">
    <location>
        <begin position="79"/>
        <end position="102"/>
    </location>
</feature>
<dbReference type="Proteomes" id="UP000245839">
    <property type="component" value="Unassembled WGS sequence"/>
</dbReference>
<name>A0A2Y9AUU7_9RHOB</name>
<evidence type="ECO:0000313" key="2">
    <source>
        <dbReference type="EMBL" id="PWJ17566.1"/>
    </source>
</evidence>
<sequence length="677" mass="74921">MLDPADSALVRAVQQCCRRSGLLALNDWAAGEARVESVATAILDAPDTRLSRSIVDRLQNDMMSAAPVRDTLVRARVERRRRQRERSRVTGEKVEPYGPQDDDGAAALPFELRGGLRLGARLFAADLPVVLHARTPLRFTRHEVSEPERLLTGETARLILSDGEQLVLDYQDERNVRRTTSMRFTRPDPIPSLISVHMEPGIPVLADLREDRLSVFVSLAQPPDDDRARTWPRALLDVEMRLELRIPGAPTVLSRETLPTIPGRLAARGPGLSNLSSGLRGFEDKGETIRAAMLTIRWDGDYRSFSLADEQLEIRWYEAEDGWRASLPDGSKDLPVRRVPADDPFAIPVASVQGTAAQLLKVDGVSAPNFIVAGPSHMRMTDARPAAPDVHRQLGRSNSCPGLRAETEAWLGWSSARPVHVVAALQARGAAEVAERAIVNTMCGEIWLKEDSRPSEGKRFRDSLAAAVIRLDLAGVSELREVGQEIGEADLNGLPAALADAFADVVPPSCLEKTLDEKWAERADERIDRAWKSLTPARAERSAPPVDFEAYNTPEAWQAAVAHAVRSNGRHVLAGMILPPRLSNALRNIDYQNVETLEVARAIADFRIDRGSLARQARRISGSDIPVALSLWTDPRAFAMTDWLPIVTALFEDRMTARAIRYAALRLRTARWEVERL</sequence>
<reference evidence="2 4" key="2">
    <citation type="submission" date="2018-03" db="EMBL/GenBank/DDBJ databases">
        <title>Genomic Encyclopedia of Archaeal and Bacterial Type Strains, Phase II (KMG-II): from individual species to whole genera.</title>
        <authorList>
            <person name="Goeker M."/>
        </authorList>
    </citation>
    <scope>NUCLEOTIDE SEQUENCE [LARGE SCALE GENOMIC DNA]</scope>
    <source>
        <strain evidence="2 4">DSM 25227</strain>
    </source>
</reference>
<feature type="compositionally biased region" description="Basic and acidic residues" evidence="1">
    <location>
        <begin position="86"/>
        <end position="95"/>
    </location>
</feature>
<evidence type="ECO:0000313" key="3">
    <source>
        <dbReference type="EMBL" id="SSA47725.1"/>
    </source>
</evidence>
<evidence type="ECO:0000313" key="5">
    <source>
        <dbReference type="Proteomes" id="UP000251571"/>
    </source>
</evidence>
<protein>
    <submittedName>
        <fullName evidence="3">Uncharacterized protein</fullName>
    </submittedName>
</protein>
<dbReference type="AlphaFoldDB" id="A0A2Y9AUU7"/>
<evidence type="ECO:0000256" key="1">
    <source>
        <dbReference type="SAM" id="MobiDB-lite"/>
    </source>
</evidence>
<gene>
    <name evidence="2" type="ORF">BCF38_106177</name>
    <name evidence="3" type="ORF">SAMN05421539_106177</name>
</gene>
<dbReference type="EMBL" id="UETC01000006">
    <property type="protein sequence ID" value="SSA47725.1"/>
    <property type="molecule type" value="Genomic_DNA"/>
</dbReference>